<evidence type="ECO:0000313" key="1">
    <source>
        <dbReference type="EMBL" id="UXP31469.1"/>
    </source>
</evidence>
<keyword evidence="2" id="KW-1185">Reference proteome</keyword>
<protein>
    <submittedName>
        <fullName evidence="1">Uncharacterized protein</fullName>
    </submittedName>
</protein>
<name>A0ABY6CNZ2_9BACT</name>
<evidence type="ECO:0000313" key="2">
    <source>
        <dbReference type="Proteomes" id="UP001065174"/>
    </source>
</evidence>
<reference evidence="1" key="1">
    <citation type="submission" date="2022-09" db="EMBL/GenBank/DDBJ databases">
        <title>Comparative genomics and taxonomic characterization of three novel marine species of genus Reichenbachiella exhibiting antioxidant and polysaccharide degradation activities.</title>
        <authorList>
            <person name="Muhammad N."/>
            <person name="Lee Y.-J."/>
            <person name="Ko J."/>
            <person name="Kim S.-G."/>
        </authorList>
    </citation>
    <scope>NUCLEOTIDE SEQUENCE</scope>
    <source>
        <strain evidence="1">BKB1-1</strain>
    </source>
</reference>
<dbReference type="EMBL" id="CP106679">
    <property type="protein sequence ID" value="UXP31469.1"/>
    <property type="molecule type" value="Genomic_DNA"/>
</dbReference>
<accession>A0ABY6CNZ2</accession>
<dbReference type="Proteomes" id="UP001065174">
    <property type="component" value="Chromosome"/>
</dbReference>
<organism evidence="1 2">
    <name type="scientific">Reichenbachiella agarivorans</name>
    <dbReference type="NCBI Taxonomy" id="2979464"/>
    <lineage>
        <taxon>Bacteria</taxon>
        <taxon>Pseudomonadati</taxon>
        <taxon>Bacteroidota</taxon>
        <taxon>Cytophagia</taxon>
        <taxon>Cytophagales</taxon>
        <taxon>Reichenbachiellaceae</taxon>
        <taxon>Reichenbachiella</taxon>
    </lineage>
</organism>
<dbReference type="RefSeq" id="WP_262308908.1">
    <property type="nucleotide sequence ID" value="NZ_CP106679.1"/>
</dbReference>
<proteinExistence type="predicted"/>
<sequence length="343" mass="40036">MGVRSNEYLMSYKYQESNYAKQFGIFTPYSVNMYSECNSDSPANFLKRNAILFENLVIVPQGIGPLDGSELFTNESYLNAYSKEDIKFKSELSEILLTIEDFVEGEEQLREYYAPSNPETSMWMGENSDKYIEFVKKYVQKKNGFDSPEIQSREHMKDLKYYIGTISSDFQILTESINKFDNFSALLSEIHEDAYRFTYNQYEAKIQTNQVISSIQSLNHFDFGTLSWDEIITLRKSEFLKDFRSKVFEWTQEFYQSQNTDEFQVKIDKYIDDAKFDFIEKRKPNMVKSILTGIAGNFPLPIPVNPVGLISSINQIKEDKKAAKDFGWLFFIQKARKKAPNIL</sequence>
<gene>
    <name evidence="1" type="ORF">N6H18_14040</name>
</gene>